<feature type="compositionally biased region" description="Low complexity" evidence="6">
    <location>
        <begin position="23"/>
        <end position="35"/>
    </location>
</feature>
<dbReference type="PIRSF" id="PIRSF002741">
    <property type="entry name" value="MppA"/>
    <property type="match status" value="1"/>
</dbReference>
<dbReference type="GO" id="GO:1904680">
    <property type="term" value="F:peptide transmembrane transporter activity"/>
    <property type="evidence" value="ECO:0007669"/>
    <property type="project" value="TreeGrafter"/>
</dbReference>
<dbReference type="Pfam" id="PF00496">
    <property type="entry name" value="SBP_bac_5"/>
    <property type="match status" value="1"/>
</dbReference>
<dbReference type="RefSeq" id="WP_138126110.1">
    <property type="nucleotide sequence ID" value="NZ_SWLG01000006.1"/>
</dbReference>
<dbReference type="PANTHER" id="PTHR30290:SF79">
    <property type="entry name" value="DIPEPTIDE-BINDING PROTEIN DPPE"/>
    <property type="match status" value="1"/>
</dbReference>
<protein>
    <submittedName>
        <fullName evidence="9">Peptide ABC transporter substrate-binding protein</fullName>
    </submittedName>
</protein>
<dbReference type="FunFam" id="3.90.76.10:FF:000001">
    <property type="entry name" value="Oligopeptide ABC transporter substrate-binding protein"/>
    <property type="match status" value="1"/>
</dbReference>
<dbReference type="FunFam" id="3.10.105.10:FF:000001">
    <property type="entry name" value="Oligopeptide ABC transporter, oligopeptide-binding protein"/>
    <property type="match status" value="1"/>
</dbReference>
<dbReference type="PANTHER" id="PTHR30290">
    <property type="entry name" value="PERIPLASMIC BINDING COMPONENT OF ABC TRANSPORTER"/>
    <property type="match status" value="1"/>
</dbReference>
<comment type="subcellular location">
    <subcellularLocation>
        <location evidence="1">Cell membrane</location>
        <topology evidence="1">Lipid-anchor</topology>
    </subcellularLocation>
</comment>
<reference evidence="9 10" key="1">
    <citation type="submission" date="2019-04" db="EMBL/GenBank/DDBJ databases">
        <title>Bacillus caeni sp. nov., a bacterium isolated from mangrove sediment.</title>
        <authorList>
            <person name="Huang H."/>
            <person name="Mo K."/>
            <person name="Hu Y."/>
        </authorList>
    </citation>
    <scope>NUCLEOTIDE SEQUENCE [LARGE SCALE GENOMIC DNA]</scope>
    <source>
        <strain evidence="9 10">HB172195</strain>
    </source>
</reference>
<feature type="domain" description="Solute-binding protein family 5" evidence="8">
    <location>
        <begin position="90"/>
        <end position="466"/>
    </location>
</feature>
<dbReference type="OrthoDB" id="9801912at2"/>
<keyword evidence="5" id="KW-0653">Protein transport</keyword>
<dbReference type="CDD" id="cd08504">
    <property type="entry name" value="PBP2_OppA"/>
    <property type="match status" value="1"/>
</dbReference>
<dbReference type="GO" id="GO:0043190">
    <property type="term" value="C:ATP-binding cassette (ABC) transporter complex"/>
    <property type="evidence" value="ECO:0007669"/>
    <property type="project" value="InterPro"/>
</dbReference>
<accession>A0A5R9FAI7</accession>
<dbReference type="InterPro" id="IPR023765">
    <property type="entry name" value="SBP_5_CS"/>
</dbReference>
<evidence type="ECO:0000256" key="4">
    <source>
        <dbReference type="ARBA" id="ARBA00022729"/>
    </source>
</evidence>
<evidence type="ECO:0000256" key="1">
    <source>
        <dbReference type="ARBA" id="ARBA00004193"/>
    </source>
</evidence>
<keyword evidence="4 7" id="KW-0732">Signal</keyword>
<evidence type="ECO:0000313" key="10">
    <source>
        <dbReference type="Proteomes" id="UP000308230"/>
    </source>
</evidence>
<gene>
    <name evidence="9" type="ORF">FCL54_10515</name>
</gene>
<dbReference type="GO" id="GO:0030288">
    <property type="term" value="C:outer membrane-bounded periplasmic space"/>
    <property type="evidence" value="ECO:0007669"/>
    <property type="project" value="UniProtKB-ARBA"/>
</dbReference>
<dbReference type="InterPro" id="IPR030678">
    <property type="entry name" value="Peptide/Ni-bd"/>
</dbReference>
<dbReference type="EMBL" id="SWLG01000006">
    <property type="protein sequence ID" value="TLS37564.1"/>
    <property type="molecule type" value="Genomic_DNA"/>
</dbReference>
<dbReference type="SUPFAM" id="SSF53850">
    <property type="entry name" value="Periplasmic binding protein-like II"/>
    <property type="match status" value="1"/>
</dbReference>
<evidence type="ECO:0000256" key="2">
    <source>
        <dbReference type="ARBA" id="ARBA00005695"/>
    </source>
</evidence>
<evidence type="ECO:0000256" key="6">
    <source>
        <dbReference type="SAM" id="MobiDB-lite"/>
    </source>
</evidence>
<keyword evidence="5" id="KW-0571">Peptide transport</keyword>
<sequence>MRKLTAALLSVLLVFALVGCTTSQSSSENNSGSADSDNKKEEKGGEKILLLNNGNEPTSFDPPIGFDSVSWNALNNLMEGLTRLDKDDQPQAATAEDWKVSDDGKTYTFTIRENAKWSNGDPVTAEDFEYALKRLADPNTASPAAFLANFIEGAKEFNEGTGSADDMKVKAVDEKTLEVTLVAPQNYFLSVISNPAFFPVHKATVEENKDWATEADTFVGNGPFKLTKWEHSSEFEFKKNENYWDAENVKLDGVHWAMIDDTNTEYQMFKTGELHQSDVPADLSEQLFEEGKAQVEDQSGTYFYRFNVNMEPFQNENIRKAFALSVDQQKIVDFVTKNKEKAAHAFVGPGFKDPAGGDFRDVGGELVSPDAAKAKELLEKGMKEEGYDTLPKVTMTYNTSDTHKQIAETMQQMFKETLGVDVELANMEWNVFSDEQKAGKLQFSRSSFLADYADPINFMENFQTGHSMNRTGWSNAEFDKLIQDAKAESNEEKRFEMLHQAEEILFEEMPIFPIHYYNQVYLEADNVEGIVRHPVGYLELKWADLK</sequence>
<dbReference type="Gene3D" id="3.10.105.10">
    <property type="entry name" value="Dipeptide-binding Protein, Domain 3"/>
    <property type="match status" value="1"/>
</dbReference>
<name>A0A5R9FAI7_9BACL</name>
<evidence type="ECO:0000256" key="3">
    <source>
        <dbReference type="ARBA" id="ARBA00022448"/>
    </source>
</evidence>
<feature type="chain" id="PRO_5039135603" evidence="7">
    <location>
        <begin position="28"/>
        <end position="546"/>
    </location>
</feature>
<feature type="region of interest" description="Disordered" evidence="6">
    <location>
        <begin position="23"/>
        <end position="42"/>
    </location>
</feature>
<evidence type="ECO:0000256" key="7">
    <source>
        <dbReference type="SAM" id="SignalP"/>
    </source>
</evidence>
<evidence type="ECO:0000256" key="5">
    <source>
        <dbReference type="ARBA" id="ARBA00022856"/>
    </source>
</evidence>
<dbReference type="PROSITE" id="PS51257">
    <property type="entry name" value="PROKAR_LIPOPROTEIN"/>
    <property type="match status" value="1"/>
</dbReference>
<evidence type="ECO:0000313" key="9">
    <source>
        <dbReference type="EMBL" id="TLS37564.1"/>
    </source>
</evidence>
<dbReference type="Proteomes" id="UP000308230">
    <property type="component" value="Unassembled WGS sequence"/>
</dbReference>
<dbReference type="AlphaFoldDB" id="A0A5R9FAI7"/>
<dbReference type="InterPro" id="IPR039424">
    <property type="entry name" value="SBP_5"/>
</dbReference>
<comment type="caution">
    <text evidence="9">The sequence shown here is derived from an EMBL/GenBank/DDBJ whole genome shotgun (WGS) entry which is preliminary data.</text>
</comment>
<proteinExistence type="inferred from homology"/>
<keyword evidence="3" id="KW-0813">Transport</keyword>
<dbReference type="InterPro" id="IPR000914">
    <property type="entry name" value="SBP_5_dom"/>
</dbReference>
<evidence type="ECO:0000259" key="8">
    <source>
        <dbReference type="Pfam" id="PF00496"/>
    </source>
</evidence>
<dbReference type="Gene3D" id="3.40.190.10">
    <property type="entry name" value="Periplasmic binding protein-like II"/>
    <property type="match status" value="1"/>
</dbReference>
<feature type="signal peptide" evidence="7">
    <location>
        <begin position="1"/>
        <end position="27"/>
    </location>
</feature>
<comment type="similarity">
    <text evidence="2">Belongs to the bacterial solute-binding protein 5 family.</text>
</comment>
<organism evidence="9 10">
    <name type="scientific">Exobacillus caeni</name>
    <dbReference type="NCBI Taxonomy" id="2574798"/>
    <lineage>
        <taxon>Bacteria</taxon>
        <taxon>Bacillati</taxon>
        <taxon>Bacillota</taxon>
        <taxon>Bacilli</taxon>
        <taxon>Bacillales</taxon>
        <taxon>Guptibacillaceae</taxon>
        <taxon>Exobacillus</taxon>
    </lineage>
</organism>
<dbReference type="PROSITE" id="PS01040">
    <property type="entry name" value="SBP_BACTERIAL_5"/>
    <property type="match status" value="1"/>
</dbReference>
<dbReference type="GO" id="GO:0015833">
    <property type="term" value="P:peptide transport"/>
    <property type="evidence" value="ECO:0007669"/>
    <property type="project" value="UniProtKB-KW"/>
</dbReference>
<dbReference type="Gene3D" id="3.90.76.10">
    <property type="entry name" value="Dipeptide-binding Protein, Domain 1"/>
    <property type="match status" value="1"/>
</dbReference>
<keyword evidence="10" id="KW-1185">Reference proteome</keyword>